<proteinExistence type="predicted"/>
<organism evidence="6 7">
    <name type="scientific">Deinococcus radiotolerans</name>
    <dbReference type="NCBI Taxonomy" id="1309407"/>
    <lineage>
        <taxon>Bacteria</taxon>
        <taxon>Thermotogati</taxon>
        <taxon>Deinococcota</taxon>
        <taxon>Deinococci</taxon>
        <taxon>Deinococcales</taxon>
        <taxon>Deinococcaceae</taxon>
        <taxon>Deinococcus</taxon>
    </lineage>
</organism>
<keyword evidence="5" id="KW-0812">Transmembrane</keyword>
<dbReference type="EMBL" id="BMPE01000003">
    <property type="protein sequence ID" value="GGL00872.1"/>
    <property type="molecule type" value="Genomic_DNA"/>
</dbReference>
<dbReference type="InterPro" id="IPR012902">
    <property type="entry name" value="N_methyl_site"/>
</dbReference>
<keyword evidence="3" id="KW-0574">Periplasm</keyword>
<dbReference type="Gene3D" id="3.30.700.10">
    <property type="entry name" value="Glycoprotein, Type 4 Pilin"/>
    <property type="match status" value="1"/>
</dbReference>
<evidence type="ECO:0000256" key="3">
    <source>
        <dbReference type="ARBA" id="ARBA00022764"/>
    </source>
</evidence>
<evidence type="ECO:0000256" key="5">
    <source>
        <dbReference type="SAM" id="Phobius"/>
    </source>
</evidence>
<keyword evidence="5" id="KW-1133">Transmembrane helix</keyword>
<feature type="transmembrane region" description="Helical" evidence="5">
    <location>
        <begin position="6"/>
        <end position="30"/>
    </location>
</feature>
<evidence type="ECO:0000256" key="1">
    <source>
        <dbReference type="ARBA" id="ARBA00004203"/>
    </source>
</evidence>
<dbReference type="NCBIfam" id="TIGR02532">
    <property type="entry name" value="IV_pilin_GFxxxE"/>
    <property type="match status" value="1"/>
</dbReference>
<evidence type="ECO:0000256" key="4">
    <source>
        <dbReference type="ARBA" id="ARBA00023237"/>
    </source>
</evidence>
<dbReference type="Proteomes" id="UP000604341">
    <property type="component" value="Unassembled WGS sequence"/>
</dbReference>
<name>A0ABQ2FJE8_9DEIO</name>
<dbReference type="SUPFAM" id="SSF54523">
    <property type="entry name" value="Pili subunits"/>
    <property type="match status" value="1"/>
</dbReference>
<evidence type="ECO:0000313" key="6">
    <source>
        <dbReference type="EMBL" id="GGL00872.1"/>
    </source>
</evidence>
<accession>A0ABQ2FJE8</accession>
<dbReference type="RefSeq" id="WP_189068763.1">
    <property type="nucleotide sequence ID" value="NZ_BMPE01000003.1"/>
</dbReference>
<dbReference type="InterPro" id="IPR045584">
    <property type="entry name" value="Pilin-like"/>
</dbReference>
<gene>
    <name evidence="6" type="ORF">GCM10010844_19160</name>
</gene>
<protein>
    <recommendedName>
        <fullName evidence="8">Prepilin-type N-terminal cleavage/methylation domain-containing protein</fullName>
    </recommendedName>
</protein>
<dbReference type="Pfam" id="PF07963">
    <property type="entry name" value="N_methyl"/>
    <property type="match status" value="1"/>
</dbReference>
<reference evidence="7" key="1">
    <citation type="journal article" date="2019" name="Int. J. Syst. Evol. Microbiol.">
        <title>The Global Catalogue of Microorganisms (GCM) 10K type strain sequencing project: providing services to taxonomists for standard genome sequencing and annotation.</title>
        <authorList>
            <consortium name="The Broad Institute Genomics Platform"/>
            <consortium name="The Broad Institute Genome Sequencing Center for Infectious Disease"/>
            <person name="Wu L."/>
            <person name="Ma J."/>
        </authorList>
    </citation>
    <scope>NUCLEOTIDE SEQUENCE [LARGE SCALE GENOMIC DNA]</scope>
    <source>
        <strain evidence="7">JCM 19173</strain>
    </source>
</reference>
<sequence>MKSDGLTLIELLVVMAIIAVAFTVLATGAISNLRGTATSRAQTQVKGVAVAEMERVANFALYVDSTKTAPSDKYAFLWYYTNCSGSTLPARCQGSDTGKGTSWKIVSERNDAATGAAKYMAEGQLLIQVSATNSTGSSYAITKRVSCYDVYPAPKTTAPDPCPPVPILVPGGVL</sequence>
<keyword evidence="5" id="KW-0472">Membrane</keyword>
<comment type="subcellular location">
    <subcellularLocation>
        <location evidence="1">Cell outer membrane</location>
        <topology evidence="1">Single-pass membrane protein</topology>
    </subcellularLocation>
    <subcellularLocation>
        <location evidence="2">Periplasm</location>
    </subcellularLocation>
</comment>
<keyword evidence="4" id="KW-0998">Cell outer membrane</keyword>
<evidence type="ECO:0000256" key="2">
    <source>
        <dbReference type="ARBA" id="ARBA00004418"/>
    </source>
</evidence>
<keyword evidence="7" id="KW-1185">Reference proteome</keyword>
<evidence type="ECO:0008006" key="8">
    <source>
        <dbReference type="Google" id="ProtNLM"/>
    </source>
</evidence>
<comment type="caution">
    <text evidence="6">The sequence shown here is derived from an EMBL/GenBank/DDBJ whole genome shotgun (WGS) entry which is preliminary data.</text>
</comment>
<evidence type="ECO:0000313" key="7">
    <source>
        <dbReference type="Proteomes" id="UP000604341"/>
    </source>
</evidence>